<dbReference type="RefSeq" id="WP_087185974.1">
    <property type="nucleotide sequence ID" value="NZ_NFHO01000003.1"/>
</dbReference>
<protein>
    <recommendedName>
        <fullName evidence="4">2-hydroxyglutaryl-CoA dehydratase</fullName>
    </recommendedName>
</protein>
<feature type="compositionally biased region" description="Polar residues" evidence="1">
    <location>
        <begin position="1"/>
        <end position="10"/>
    </location>
</feature>
<dbReference type="PANTHER" id="PTHR32329">
    <property type="entry name" value="BIFUNCTIONAL PROTEIN [INCLUDES 2-HYDROXYACYL-COA DEHYDRATASE (N-TER) AND ITS ACTIVATOR DOMAIN (C_TERM)-RELATED"/>
    <property type="match status" value="1"/>
</dbReference>
<dbReference type="STRING" id="1118060.GCA_000311845_01181"/>
<comment type="caution">
    <text evidence="2">The sequence shown here is derived from an EMBL/GenBank/DDBJ whole genome shotgun (WGS) entry which is preliminary data.</text>
</comment>
<keyword evidence="3" id="KW-1185">Reference proteome</keyword>
<evidence type="ECO:0000313" key="3">
    <source>
        <dbReference type="Proteomes" id="UP000196560"/>
    </source>
</evidence>
<proteinExistence type="predicted"/>
<gene>
    <name evidence="2" type="ORF">B5G21_02945</name>
</gene>
<dbReference type="EMBL" id="NFHO01000003">
    <property type="protein sequence ID" value="OUN43664.1"/>
    <property type="molecule type" value="Genomic_DNA"/>
</dbReference>
<dbReference type="Gene3D" id="3.40.50.11900">
    <property type="match status" value="1"/>
</dbReference>
<dbReference type="PANTHER" id="PTHR32329:SF2">
    <property type="entry name" value="BIFUNCTIONAL PROTEIN [INCLUDES 2-HYDROXYACYL-COA DEHYDRATASE (N-TER) AND ITS ACTIVATOR DOMAIN (C_TERM)"/>
    <property type="match status" value="1"/>
</dbReference>
<organism evidence="2 3">
    <name type="scientific">Enorma massiliensis</name>
    <dbReference type="NCBI Taxonomy" id="1472761"/>
    <lineage>
        <taxon>Bacteria</taxon>
        <taxon>Bacillati</taxon>
        <taxon>Actinomycetota</taxon>
        <taxon>Coriobacteriia</taxon>
        <taxon>Coriobacteriales</taxon>
        <taxon>Coriobacteriaceae</taxon>
        <taxon>Enorma</taxon>
    </lineage>
</organism>
<feature type="compositionally biased region" description="Basic and acidic residues" evidence="1">
    <location>
        <begin position="15"/>
        <end position="27"/>
    </location>
</feature>
<evidence type="ECO:0000256" key="1">
    <source>
        <dbReference type="SAM" id="MobiDB-lite"/>
    </source>
</evidence>
<dbReference type="Proteomes" id="UP000196560">
    <property type="component" value="Unassembled WGS sequence"/>
</dbReference>
<sequence>MRSFQSQPEQSAGEPKVKNPAEEHGRIVMRDGAPRPLFFAGKRPKRNRHSRHKVAFFHFRYYEPAFKYFTEQVLDADFVPTPTPTRATIKRGEEMSADYVCTPFKHIIGDYAAALEQGADTLVQVTGFCRLNYYGELQEMILRDAGYEHFQMLNFSYVATGKIRDYVAYCKKVVNPNLSIPHGVKNLLGAYRMVEHIDTFRDRYLANAGFETEPGSFARVRKEFLSAMNAAKSNGDIEDGFRRAMDALDALPTNKPEDPVRVGIVGEYYTAQDPTSCLNLEQKLLDMGVELSNAMSISAFNLHYNVQAARESIAEYSVHDMGPTSTFNIAAAKRFAKAGYDGLVHIKSAGCTPEIDVMPVLQRLSRDYHIPVLFLTFDTQTSDAGLDTRLEAFYDMIAMRKVRS</sequence>
<feature type="region of interest" description="Disordered" evidence="1">
    <location>
        <begin position="1"/>
        <end position="27"/>
    </location>
</feature>
<accession>A0A1Y3U4F2</accession>
<dbReference type="eggNOG" id="COG3581">
    <property type="taxonomic scope" value="Bacteria"/>
</dbReference>
<name>A0A1Y3U4F2_9ACTN</name>
<evidence type="ECO:0008006" key="4">
    <source>
        <dbReference type="Google" id="ProtNLM"/>
    </source>
</evidence>
<dbReference type="InterPro" id="IPR051805">
    <property type="entry name" value="Dehydratase_Activator_Redct"/>
</dbReference>
<evidence type="ECO:0000313" key="2">
    <source>
        <dbReference type="EMBL" id="OUN43664.1"/>
    </source>
</evidence>
<reference evidence="3" key="1">
    <citation type="submission" date="2017-04" db="EMBL/GenBank/DDBJ databases">
        <title>Function of individual gut microbiota members based on whole genome sequencing of pure cultures obtained from chicken caecum.</title>
        <authorList>
            <person name="Medvecky M."/>
            <person name="Cejkova D."/>
            <person name="Polansky O."/>
            <person name="Karasova D."/>
            <person name="Kubasova T."/>
            <person name="Cizek A."/>
            <person name="Rychlik I."/>
        </authorList>
    </citation>
    <scope>NUCLEOTIDE SEQUENCE [LARGE SCALE GENOMIC DNA]</scope>
    <source>
        <strain evidence="3">An70</strain>
    </source>
</reference>
<dbReference type="AlphaFoldDB" id="A0A1Y3U4F2"/>